<evidence type="ECO:0000259" key="5">
    <source>
        <dbReference type="PROSITE" id="PS50181"/>
    </source>
</evidence>
<reference evidence="6 7" key="1">
    <citation type="submission" date="2016-06" db="EMBL/GenBank/DDBJ databases">
        <title>Evolution of pathogenesis and genome organization in the Tremellales.</title>
        <authorList>
            <person name="Cuomo C."/>
            <person name="Litvintseva A."/>
            <person name="Heitman J."/>
            <person name="Chen Y."/>
            <person name="Sun S."/>
            <person name="Springer D."/>
            <person name="Dromer F."/>
            <person name="Young S."/>
            <person name="Zeng Q."/>
            <person name="Chapman S."/>
            <person name="Gujja S."/>
            <person name="Saif S."/>
            <person name="Birren B."/>
        </authorList>
    </citation>
    <scope>NUCLEOTIDE SEQUENCE [LARGE SCALE GENOMIC DNA]</scope>
    <source>
        <strain evidence="6 7">ATCC 28783</strain>
    </source>
</reference>
<evidence type="ECO:0000256" key="1">
    <source>
        <dbReference type="ARBA" id="ARBA00022574"/>
    </source>
</evidence>
<dbReference type="STRING" id="5217.A0A4Q1BWR1"/>
<dbReference type="SUPFAM" id="SSF50978">
    <property type="entry name" value="WD40 repeat-like"/>
    <property type="match status" value="1"/>
</dbReference>
<dbReference type="Pfam" id="PF00400">
    <property type="entry name" value="WD40"/>
    <property type="match status" value="5"/>
</dbReference>
<organism evidence="6 7">
    <name type="scientific">Tremella mesenterica</name>
    <name type="common">Jelly fungus</name>
    <dbReference type="NCBI Taxonomy" id="5217"/>
    <lineage>
        <taxon>Eukaryota</taxon>
        <taxon>Fungi</taxon>
        <taxon>Dikarya</taxon>
        <taxon>Basidiomycota</taxon>
        <taxon>Agaricomycotina</taxon>
        <taxon>Tremellomycetes</taxon>
        <taxon>Tremellales</taxon>
        <taxon>Tremellaceae</taxon>
        <taxon>Tremella</taxon>
    </lineage>
</organism>
<dbReference type="Proteomes" id="UP000289152">
    <property type="component" value="Unassembled WGS sequence"/>
</dbReference>
<protein>
    <recommendedName>
        <fullName evidence="5">F-box domain-containing protein</fullName>
    </recommendedName>
</protein>
<keyword evidence="2" id="KW-0677">Repeat</keyword>
<feature type="repeat" description="WD" evidence="3">
    <location>
        <begin position="363"/>
        <end position="377"/>
    </location>
</feature>
<dbReference type="InterPro" id="IPR050505">
    <property type="entry name" value="WDR55/POC1"/>
</dbReference>
<dbReference type="InterPro" id="IPR019775">
    <property type="entry name" value="WD40_repeat_CS"/>
</dbReference>
<evidence type="ECO:0000256" key="2">
    <source>
        <dbReference type="ARBA" id="ARBA00022737"/>
    </source>
</evidence>
<comment type="caution">
    <text evidence="6">The sequence shown here is derived from an EMBL/GenBank/DDBJ whole genome shotgun (WGS) entry which is preliminary data.</text>
</comment>
<dbReference type="SMART" id="SM00256">
    <property type="entry name" value="FBOX"/>
    <property type="match status" value="1"/>
</dbReference>
<dbReference type="VEuPathDB" id="FungiDB:TREMEDRAFT_59082"/>
<evidence type="ECO:0000313" key="7">
    <source>
        <dbReference type="Proteomes" id="UP000289152"/>
    </source>
</evidence>
<dbReference type="SUPFAM" id="SSF81383">
    <property type="entry name" value="F-box domain"/>
    <property type="match status" value="1"/>
</dbReference>
<dbReference type="Pfam" id="PF12937">
    <property type="entry name" value="F-box-like"/>
    <property type="match status" value="1"/>
</dbReference>
<dbReference type="AlphaFoldDB" id="A0A4Q1BWR1"/>
<dbReference type="PROSITE" id="PS50294">
    <property type="entry name" value="WD_REPEATS_REGION"/>
    <property type="match status" value="2"/>
</dbReference>
<evidence type="ECO:0000256" key="4">
    <source>
        <dbReference type="SAM" id="MobiDB-lite"/>
    </source>
</evidence>
<feature type="region of interest" description="Disordered" evidence="4">
    <location>
        <begin position="159"/>
        <end position="213"/>
    </location>
</feature>
<gene>
    <name evidence="6" type="ORF">M231_00177</name>
</gene>
<dbReference type="InterPro" id="IPR015943">
    <property type="entry name" value="WD40/YVTN_repeat-like_dom_sf"/>
</dbReference>
<sequence length="762" mass="82959">MNVSGGLPQRAEIVAAALNLDGPSRRELALTLLWSLPRNEVIDVNQRLFHMMQKDIVGLLPSELTMLILANLDIKDLLSCCLVSRTWARRINDQSLWGRLCAAHLPTIVPAEATWADLSLHRQLLHLSNHVAPASPYVDDDSDDNVEMELLDVLKSQGGLGGGGGVASHSSPRPGMRRSVWERSSSTLPTHIRYQSSRPAPVPSTMGHDHSSLDEPPILSHLPLPAPHPQVNFKHLHLVHDILSRRMRGLSPLQLSSLDPTPRGRIGRPRVPAKLSLDAITSIEAGGLPGHSECVYALELIHRPMKISLAQVCGDSTVPPPPSPFDGFMNLTSSRGSRRASHPGFSSSSTQTQPVVVNGNEWLLTGSRDNTLRLWQLACTKPRVVKIFHGGHTGSVLAHCVVEVPIEENRRESGAVEFGPSPLKSYDSIGKQKDGKTRIMAVSSGSDGKICLWDVEHGDGTPDLVCQAHEDSVLCVKGDDERVVSCSKDKTIRLFTIKDLQETLVIHASSEEGRHRGAVNAVGLSKEYIVSGSGDKTVRVWDIHTGSLLAAVEAHSRGIASVAFSSQPSPYSSFEPKMGYTYKGTIITGSADASIRTFHLLARSTSSFTSVRTVSSELVPPMEDLTFREMLDTENDVDMSPINSDHSELVLDKGPFSWASCICPQGTRVEGRSCGRCFNRGHTDLVRSLHLGEEVILSGSYDSTVKVWDRKTGSLLLALAGAHSGRVFAVTGDRRKIVSSGFDCRITIWDFSEGLDTSFVRP</sequence>
<dbReference type="PRINTS" id="PR00320">
    <property type="entry name" value="GPROTEINBRPT"/>
</dbReference>
<dbReference type="OrthoDB" id="19711at2759"/>
<dbReference type="InterPro" id="IPR036047">
    <property type="entry name" value="F-box-like_dom_sf"/>
</dbReference>
<dbReference type="InterPro" id="IPR001810">
    <property type="entry name" value="F-box_dom"/>
</dbReference>
<dbReference type="PROSITE" id="PS00678">
    <property type="entry name" value="WD_REPEATS_1"/>
    <property type="match status" value="1"/>
</dbReference>
<dbReference type="PROSITE" id="PS50181">
    <property type="entry name" value="FBOX"/>
    <property type="match status" value="1"/>
</dbReference>
<dbReference type="SMART" id="SM00320">
    <property type="entry name" value="WD40"/>
    <property type="match status" value="7"/>
</dbReference>
<name>A0A4Q1BWR1_TREME</name>
<keyword evidence="1 3" id="KW-0853">WD repeat</keyword>
<dbReference type="InParanoid" id="A0A4Q1BWR1"/>
<dbReference type="InterPro" id="IPR020472">
    <property type="entry name" value="WD40_PAC1"/>
</dbReference>
<feature type="repeat" description="WD" evidence="3">
    <location>
        <begin position="512"/>
        <end position="551"/>
    </location>
</feature>
<dbReference type="Gene3D" id="1.20.1280.50">
    <property type="match status" value="1"/>
</dbReference>
<dbReference type="PROSITE" id="PS50082">
    <property type="entry name" value="WD_REPEATS_2"/>
    <property type="match status" value="3"/>
</dbReference>
<dbReference type="InterPro" id="IPR001680">
    <property type="entry name" value="WD40_rpt"/>
</dbReference>
<dbReference type="InterPro" id="IPR036322">
    <property type="entry name" value="WD40_repeat_dom_sf"/>
</dbReference>
<evidence type="ECO:0000313" key="6">
    <source>
        <dbReference type="EMBL" id="RXK42623.1"/>
    </source>
</evidence>
<keyword evidence="7" id="KW-1185">Reference proteome</keyword>
<evidence type="ECO:0000256" key="3">
    <source>
        <dbReference type="PROSITE-ProRule" id="PRU00221"/>
    </source>
</evidence>
<accession>A0A4Q1BWR1</accession>
<feature type="repeat" description="WD" evidence="3">
    <location>
        <begin position="679"/>
        <end position="718"/>
    </location>
</feature>
<feature type="domain" description="F-box" evidence="5">
    <location>
        <begin position="54"/>
        <end position="100"/>
    </location>
</feature>
<dbReference type="PANTHER" id="PTHR44019:SF8">
    <property type="entry name" value="POC1 CENTRIOLAR PROTEIN HOMOLOG"/>
    <property type="match status" value="1"/>
</dbReference>
<feature type="compositionally biased region" description="Polar residues" evidence="4">
    <location>
        <begin position="182"/>
        <end position="198"/>
    </location>
</feature>
<dbReference type="PANTHER" id="PTHR44019">
    <property type="entry name" value="WD REPEAT-CONTAINING PROTEIN 55"/>
    <property type="match status" value="1"/>
</dbReference>
<dbReference type="EMBL" id="SDIL01000001">
    <property type="protein sequence ID" value="RXK42623.1"/>
    <property type="molecule type" value="Genomic_DNA"/>
</dbReference>
<proteinExistence type="predicted"/>
<dbReference type="Gene3D" id="2.130.10.10">
    <property type="entry name" value="YVTN repeat-like/Quinoprotein amine dehydrogenase"/>
    <property type="match status" value="3"/>
</dbReference>